<sequence>MIDPRLRTLRVLREEGTVTATAEILHLTPSTVSQQLRGLAKDLGVRLLEAEGRRVRLTPAAYTVLDHADTLFSQWEHARADLAAHRRGVSGEVRFAAVSSALAALVAPAAARLRAEHPGLEVWMAEQESEKVFALLLAHRTDIAVVIPTADGPPPDDPRFDQRPLLDEPQDLLVPPAHPLAAGSTAELAAAAGESWIGSPDRPDQHHLMLTACAAAGFTPRIVHRANEWFAVSALVAAGFGVALVPRLAPLPPGDEVVRVPLRGRPVPSRRIITCVRRGSDRQPPIAHGLEALREVAAHRAA</sequence>
<name>A0ABP8Q1A5_9ACTN</name>
<dbReference type="PANTHER" id="PTHR30346">
    <property type="entry name" value="TRANSCRIPTIONAL DUAL REGULATOR HCAR-RELATED"/>
    <property type="match status" value="1"/>
</dbReference>
<dbReference type="InterPro" id="IPR005119">
    <property type="entry name" value="LysR_subst-bd"/>
</dbReference>
<reference evidence="7" key="1">
    <citation type="journal article" date="2019" name="Int. J. Syst. Evol. Microbiol.">
        <title>The Global Catalogue of Microorganisms (GCM) 10K type strain sequencing project: providing services to taxonomists for standard genome sequencing and annotation.</title>
        <authorList>
            <consortium name="The Broad Institute Genomics Platform"/>
            <consortium name="The Broad Institute Genome Sequencing Center for Infectious Disease"/>
            <person name="Wu L."/>
            <person name="Ma J."/>
        </authorList>
    </citation>
    <scope>NUCLEOTIDE SEQUENCE [LARGE SCALE GENOMIC DNA]</scope>
    <source>
        <strain evidence="7">JCM 17933</strain>
    </source>
</reference>
<dbReference type="Pfam" id="PF00126">
    <property type="entry name" value="HTH_1"/>
    <property type="match status" value="1"/>
</dbReference>
<evidence type="ECO:0000256" key="3">
    <source>
        <dbReference type="ARBA" id="ARBA00023125"/>
    </source>
</evidence>
<protein>
    <submittedName>
        <fullName evidence="6">LysR family transcriptional regulator</fullName>
    </submittedName>
</protein>
<keyword evidence="4" id="KW-0804">Transcription</keyword>
<dbReference type="SUPFAM" id="SSF53850">
    <property type="entry name" value="Periplasmic binding protein-like II"/>
    <property type="match status" value="1"/>
</dbReference>
<dbReference type="Pfam" id="PF03466">
    <property type="entry name" value="LysR_substrate"/>
    <property type="match status" value="1"/>
</dbReference>
<dbReference type="PROSITE" id="PS50931">
    <property type="entry name" value="HTH_LYSR"/>
    <property type="match status" value="1"/>
</dbReference>
<comment type="similarity">
    <text evidence="1">Belongs to the LysR transcriptional regulatory family.</text>
</comment>
<dbReference type="SUPFAM" id="SSF46785">
    <property type="entry name" value="Winged helix' DNA-binding domain"/>
    <property type="match status" value="1"/>
</dbReference>
<comment type="caution">
    <text evidence="6">The sequence shown here is derived from an EMBL/GenBank/DDBJ whole genome shotgun (WGS) entry which is preliminary data.</text>
</comment>
<proteinExistence type="inferred from homology"/>
<evidence type="ECO:0000259" key="5">
    <source>
        <dbReference type="PROSITE" id="PS50931"/>
    </source>
</evidence>
<dbReference type="PANTHER" id="PTHR30346:SF29">
    <property type="entry name" value="LYSR SUBSTRATE-BINDING"/>
    <property type="match status" value="1"/>
</dbReference>
<evidence type="ECO:0000256" key="1">
    <source>
        <dbReference type="ARBA" id="ARBA00009437"/>
    </source>
</evidence>
<keyword evidence="2" id="KW-0805">Transcription regulation</keyword>
<keyword evidence="3" id="KW-0238">DNA-binding</keyword>
<evidence type="ECO:0000256" key="2">
    <source>
        <dbReference type="ARBA" id="ARBA00023015"/>
    </source>
</evidence>
<evidence type="ECO:0000313" key="7">
    <source>
        <dbReference type="Proteomes" id="UP001500503"/>
    </source>
</evidence>
<keyword evidence="7" id="KW-1185">Reference proteome</keyword>
<gene>
    <name evidence="6" type="ORF">GCM10023191_038530</name>
</gene>
<dbReference type="InterPro" id="IPR036390">
    <property type="entry name" value="WH_DNA-bd_sf"/>
</dbReference>
<accession>A0ABP8Q1A5</accession>
<dbReference type="RefSeq" id="WP_345465469.1">
    <property type="nucleotide sequence ID" value="NZ_BAABHF010000022.1"/>
</dbReference>
<evidence type="ECO:0000256" key="4">
    <source>
        <dbReference type="ARBA" id="ARBA00023163"/>
    </source>
</evidence>
<dbReference type="InterPro" id="IPR036388">
    <property type="entry name" value="WH-like_DNA-bd_sf"/>
</dbReference>
<evidence type="ECO:0000313" key="6">
    <source>
        <dbReference type="EMBL" id="GAA4496464.1"/>
    </source>
</evidence>
<dbReference type="EMBL" id="BAABHF010000022">
    <property type="protein sequence ID" value="GAA4496464.1"/>
    <property type="molecule type" value="Genomic_DNA"/>
</dbReference>
<dbReference type="Gene3D" id="1.10.10.10">
    <property type="entry name" value="Winged helix-like DNA-binding domain superfamily/Winged helix DNA-binding domain"/>
    <property type="match status" value="1"/>
</dbReference>
<dbReference type="Proteomes" id="UP001500503">
    <property type="component" value="Unassembled WGS sequence"/>
</dbReference>
<dbReference type="InterPro" id="IPR000847">
    <property type="entry name" value="LysR_HTH_N"/>
</dbReference>
<dbReference type="Gene3D" id="3.40.190.10">
    <property type="entry name" value="Periplasmic binding protein-like II"/>
    <property type="match status" value="2"/>
</dbReference>
<dbReference type="CDD" id="cd08423">
    <property type="entry name" value="PBP2_LTTR_like_6"/>
    <property type="match status" value="1"/>
</dbReference>
<organism evidence="6 7">
    <name type="scientific">Actinoallomurus oryzae</name>
    <dbReference type="NCBI Taxonomy" id="502180"/>
    <lineage>
        <taxon>Bacteria</taxon>
        <taxon>Bacillati</taxon>
        <taxon>Actinomycetota</taxon>
        <taxon>Actinomycetes</taxon>
        <taxon>Streptosporangiales</taxon>
        <taxon>Thermomonosporaceae</taxon>
        <taxon>Actinoallomurus</taxon>
    </lineage>
</organism>
<feature type="domain" description="HTH lysR-type" evidence="5">
    <location>
        <begin position="1"/>
        <end position="58"/>
    </location>
</feature>